<reference evidence="1 2" key="1">
    <citation type="submission" date="2024-10" db="EMBL/GenBank/DDBJ databases">
        <authorList>
            <person name="Topkara A.R."/>
            <person name="Saygin H."/>
        </authorList>
    </citation>
    <scope>NUCLEOTIDE SEQUENCE [LARGE SCALE GENOMIC DNA]</scope>
    <source>
        <strain evidence="1 2">M3C6</strain>
    </source>
</reference>
<sequence length="137" mass="14843">MARHKLSHAGNLVLDREGLTKLLEDHQPTVALVAEARGRGMDVLINALAIVEAAHRRTDQTRLAWLLSGLRISPISDKEAKAASTLLIGAGLHGHKYAIDAAIAEMAVRQQRPVVMLTSDIDDMKKLCGDPVRLIGI</sequence>
<protein>
    <submittedName>
        <fullName evidence="1">DNA-binding protein</fullName>
    </submittedName>
</protein>
<comment type="caution">
    <text evidence="1">The sequence shown here is derived from an EMBL/GenBank/DDBJ whole genome shotgun (WGS) entry which is preliminary data.</text>
</comment>
<evidence type="ECO:0000313" key="1">
    <source>
        <dbReference type="EMBL" id="MFG1702732.1"/>
    </source>
</evidence>
<dbReference type="EMBL" id="JBICRM010000003">
    <property type="protein sequence ID" value="MFG1702732.1"/>
    <property type="molecule type" value="Genomic_DNA"/>
</dbReference>
<dbReference type="Proteomes" id="UP001603978">
    <property type="component" value="Unassembled WGS sequence"/>
</dbReference>
<dbReference type="GO" id="GO:0003677">
    <property type="term" value="F:DNA binding"/>
    <property type="evidence" value="ECO:0007669"/>
    <property type="project" value="UniProtKB-KW"/>
</dbReference>
<name>A0ABW7A5X6_9ACTN</name>
<organism evidence="1 2">
    <name type="scientific">Nonomuraea marmarensis</name>
    <dbReference type="NCBI Taxonomy" id="3351344"/>
    <lineage>
        <taxon>Bacteria</taxon>
        <taxon>Bacillati</taxon>
        <taxon>Actinomycetota</taxon>
        <taxon>Actinomycetes</taxon>
        <taxon>Streptosporangiales</taxon>
        <taxon>Streptosporangiaceae</taxon>
        <taxon>Nonomuraea</taxon>
    </lineage>
</organism>
<proteinExistence type="predicted"/>
<gene>
    <name evidence="1" type="ORF">ACFLIM_06030</name>
</gene>
<accession>A0ABW7A5X6</accession>
<keyword evidence="1" id="KW-0238">DNA-binding</keyword>
<dbReference type="RefSeq" id="WP_393162762.1">
    <property type="nucleotide sequence ID" value="NZ_JBICRM010000003.1"/>
</dbReference>
<evidence type="ECO:0000313" key="2">
    <source>
        <dbReference type="Proteomes" id="UP001603978"/>
    </source>
</evidence>
<keyword evidence="2" id="KW-1185">Reference proteome</keyword>